<dbReference type="EMBL" id="JAGTTL010000004">
    <property type="protein sequence ID" value="KAK6323578.1"/>
    <property type="molecule type" value="Genomic_DNA"/>
</dbReference>
<dbReference type="AlphaFoldDB" id="A0AAN8M2L4"/>
<name>A0AAN8M2L4_9TELE</name>
<dbReference type="Proteomes" id="UP001356427">
    <property type="component" value="Unassembled WGS sequence"/>
</dbReference>
<protein>
    <submittedName>
        <fullName evidence="1">Uncharacterized protein</fullName>
    </submittedName>
</protein>
<accession>A0AAN8M2L4</accession>
<proteinExistence type="predicted"/>
<keyword evidence="2" id="KW-1185">Reference proteome</keyword>
<reference evidence="1 2" key="1">
    <citation type="submission" date="2021-04" db="EMBL/GenBank/DDBJ databases">
        <authorList>
            <person name="De Guttry C."/>
            <person name="Zahm M."/>
            <person name="Klopp C."/>
            <person name="Cabau C."/>
            <person name="Louis A."/>
            <person name="Berthelot C."/>
            <person name="Parey E."/>
            <person name="Roest Crollius H."/>
            <person name="Montfort J."/>
            <person name="Robinson-Rechavi M."/>
            <person name="Bucao C."/>
            <person name="Bouchez O."/>
            <person name="Gislard M."/>
            <person name="Lluch J."/>
            <person name="Milhes M."/>
            <person name="Lampietro C."/>
            <person name="Lopez Roques C."/>
            <person name="Donnadieu C."/>
            <person name="Braasch I."/>
            <person name="Desvignes T."/>
            <person name="Postlethwait J."/>
            <person name="Bobe J."/>
            <person name="Wedekind C."/>
            <person name="Guiguen Y."/>
        </authorList>
    </citation>
    <scope>NUCLEOTIDE SEQUENCE [LARGE SCALE GENOMIC DNA]</scope>
    <source>
        <strain evidence="1">Cs_M1</strain>
        <tissue evidence="1">Blood</tissue>
    </source>
</reference>
<evidence type="ECO:0000313" key="1">
    <source>
        <dbReference type="EMBL" id="KAK6323578.1"/>
    </source>
</evidence>
<gene>
    <name evidence="1" type="ORF">J4Q44_G00059170</name>
</gene>
<organism evidence="1 2">
    <name type="scientific">Coregonus suidteri</name>
    <dbReference type="NCBI Taxonomy" id="861788"/>
    <lineage>
        <taxon>Eukaryota</taxon>
        <taxon>Metazoa</taxon>
        <taxon>Chordata</taxon>
        <taxon>Craniata</taxon>
        <taxon>Vertebrata</taxon>
        <taxon>Euteleostomi</taxon>
        <taxon>Actinopterygii</taxon>
        <taxon>Neopterygii</taxon>
        <taxon>Teleostei</taxon>
        <taxon>Protacanthopterygii</taxon>
        <taxon>Salmoniformes</taxon>
        <taxon>Salmonidae</taxon>
        <taxon>Coregoninae</taxon>
        <taxon>Coregonus</taxon>
    </lineage>
</organism>
<comment type="caution">
    <text evidence="1">The sequence shown here is derived from an EMBL/GenBank/DDBJ whole genome shotgun (WGS) entry which is preliminary data.</text>
</comment>
<evidence type="ECO:0000313" key="2">
    <source>
        <dbReference type="Proteomes" id="UP001356427"/>
    </source>
</evidence>
<sequence>MRSSRYISLVIPKANTSFGCHSVQFSAANPASATQEDTGEDMRVVHVSRLKACYPSAEELEEIECRKVLNIFEDPETEVLKSNEGKAKLTREIKMRVLNYLNDKYTDPETDELLTMATFLDPRFNTTYMTTEKLVKVRAASETEALLQTVRLILWSGESCVRTSGIKL</sequence>